<name>A0A517L8B3_9PEZI</name>
<feature type="compositionally biased region" description="Polar residues" evidence="1">
    <location>
        <begin position="251"/>
        <end position="261"/>
    </location>
</feature>
<feature type="region of interest" description="Disordered" evidence="1">
    <location>
        <begin position="197"/>
        <end position="266"/>
    </location>
</feature>
<keyword evidence="2" id="KW-0472">Membrane</keyword>
<dbReference type="AlphaFoldDB" id="A0A517L8B3"/>
<dbReference type="STRING" id="50376.A0A517L8B3"/>
<feature type="region of interest" description="Disordered" evidence="1">
    <location>
        <begin position="339"/>
        <end position="361"/>
    </location>
</feature>
<gene>
    <name evidence="3" type="ORF">FKW77_010006</name>
</gene>
<reference evidence="3 4" key="1">
    <citation type="submission" date="2019-07" db="EMBL/GenBank/DDBJ databases">
        <title>Finished genome of Venturia effusa.</title>
        <authorList>
            <person name="Young C.A."/>
            <person name="Cox M.P."/>
            <person name="Ganley A.R.D."/>
            <person name="David W.J."/>
        </authorList>
    </citation>
    <scope>NUCLEOTIDE SEQUENCE [LARGE SCALE GENOMIC DNA]</scope>
    <source>
        <strain evidence="4">albino</strain>
    </source>
</reference>
<keyword evidence="2" id="KW-0812">Transmembrane</keyword>
<organism evidence="3 4">
    <name type="scientific">Venturia effusa</name>
    <dbReference type="NCBI Taxonomy" id="50376"/>
    <lineage>
        <taxon>Eukaryota</taxon>
        <taxon>Fungi</taxon>
        <taxon>Dikarya</taxon>
        <taxon>Ascomycota</taxon>
        <taxon>Pezizomycotina</taxon>
        <taxon>Dothideomycetes</taxon>
        <taxon>Pleosporomycetidae</taxon>
        <taxon>Venturiales</taxon>
        <taxon>Venturiaceae</taxon>
        <taxon>Venturia</taxon>
    </lineage>
</organism>
<evidence type="ECO:0000313" key="3">
    <source>
        <dbReference type="EMBL" id="QDS71859.1"/>
    </source>
</evidence>
<feature type="compositionally biased region" description="Low complexity" evidence="1">
    <location>
        <begin position="142"/>
        <end position="159"/>
    </location>
</feature>
<evidence type="ECO:0000256" key="1">
    <source>
        <dbReference type="SAM" id="MobiDB-lite"/>
    </source>
</evidence>
<sequence>MNFFNFSLENHYDEEEDVRYSHSPASTPNLVEKAPFDRVQSMHLSTSDHVTPDDDMDESMRTLDLLDDDDVEDGDEGMEVEKEPEMGAQKTVKRSRELCRTAMELSDAPSSSLEDVTPAIYVSQCFNGADDIPTSTKDDDGSPSSVYSPSHVRPPSSRPQTLQCPHQNQKQHRQLHSLPHSKYEIVAYNNYAVGSTLRPSPATHTPSPLSQSSQPSVEPTTSAAAPATAIISVSTTSAAPERAVSEKQSHHTVSNRSTMNSYRLWPPRKESLPSMLVSTQSLMRYSNEHVPSPPSLPSPYSRHRQSLNAHHHCCSASQQQQCFPACASQHQHSVSQPQHSAITQRSSNYQQLAKKRRSSPLERIDIEESLDGTADHLTFGVQGETMNGRCEDGNESLGGGVKLVRVRIMGRQGSTKNGRVRSQTIIIPASSFPSKPQPSLPAKATISPVRQYSEEGGVEMSRNFSTWDFDDYLLFTELVHSCARLTGLCRYFSARTLRTIRPRRNIENQSECFSEEEMMRCFARPGRGKGRYAWVRWVHLISSYPRLSENGKDGKEEQGDGASAFTTPSHQRLEQVTFDFILGWSPIRIIIALLFIVFLSLLTALLWIFLGTRVGSNGVRVALDASGQPAPARLTPEDTAGYNHAGERVVGGILAGIFALMVGWTGVCGWIVLSWLVE</sequence>
<dbReference type="OrthoDB" id="3691966at2759"/>
<proteinExistence type="predicted"/>
<feature type="region of interest" description="Disordered" evidence="1">
    <location>
        <begin position="67"/>
        <end position="93"/>
    </location>
</feature>
<feature type="compositionally biased region" description="Acidic residues" evidence="1">
    <location>
        <begin position="67"/>
        <end position="78"/>
    </location>
</feature>
<feature type="transmembrane region" description="Helical" evidence="2">
    <location>
        <begin position="653"/>
        <end position="677"/>
    </location>
</feature>
<feature type="region of interest" description="Disordered" evidence="1">
    <location>
        <begin position="14"/>
        <end position="35"/>
    </location>
</feature>
<keyword evidence="2" id="KW-1133">Transmembrane helix</keyword>
<feature type="transmembrane region" description="Helical" evidence="2">
    <location>
        <begin position="589"/>
        <end position="610"/>
    </location>
</feature>
<feature type="compositionally biased region" description="Polar residues" evidence="1">
    <location>
        <begin position="341"/>
        <end position="351"/>
    </location>
</feature>
<feature type="region of interest" description="Disordered" evidence="1">
    <location>
        <begin position="131"/>
        <end position="175"/>
    </location>
</feature>
<evidence type="ECO:0000256" key="2">
    <source>
        <dbReference type="SAM" id="Phobius"/>
    </source>
</evidence>
<evidence type="ECO:0000313" key="4">
    <source>
        <dbReference type="Proteomes" id="UP000316270"/>
    </source>
</evidence>
<accession>A0A517L8B3</accession>
<dbReference type="Proteomes" id="UP000316270">
    <property type="component" value="Chromosome 6"/>
</dbReference>
<protein>
    <submittedName>
        <fullName evidence="3">Uncharacterized protein</fullName>
    </submittedName>
</protein>
<dbReference type="EMBL" id="CP042190">
    <property type="protein sequence ID" value="QDS71859.1"/>
    <property type="molecule type" value="Genomic_DNA"/>
</dbReference>
<feature type="compositionally biased region" description="Low complexity" evidence="1">
    <location>
        <begin position="206"/>
        <end position="240"/>
    </location>
</feature>
<keyword evidence="4" id="KW-1185">Reference proteome</keyword>